<keyword evidence="3" id="KW-0238">DNA-binding</keyword>
<dbReference type="AlphaFoldDB" id="A0A6S7BML1"/>
<comment type="similarity">
    <text evidence="1">Belongs to the 'phage' integrase family.</text>
</comment>
<reference evidence="6 7" key="1">
    <citation type="submission" date="2020-04" db="EMBL/GenBank/DDBJ databases">
        <authorList>
            <person name="De Canck E."/>
        </authorList>
    </citation>
    <scope>NUCLEOTIDE SEQUENCE [LARGE SCALE GENOMIC DNA]</scope>
    <source>
        <strain evidence="6 7">LMG 28138</strain>
    </source>
</reference>
<evidence type="ECO:0000256" key="1">
    <source>
        <dbReference type="ARBA" id="ARBA00008857"/>
    </source>
</evidence>
<evidence type="ECO:0000256" key="4">
    <source>
        <dbReference type="ARBA" id="ARBA00023172"/>
    </source>
</evidence>
<dbReference type="Pfam" id="PF00589">
    <property type="entry name" value="Phage_integrase"/>
    <property type="match status" value="1"/>
</dbReference>
<dbReference type="CDD" id="cd00397">
    <property type="entry name" value="DNA_BRE_C"/>
    <property type="match status" value="1"/>
</dbReference>
<protein>
    <submittedName>
        <fullName evidence="6">Tyrosine recombinase XerC</fullName>
    </submittedName>
</protein>
<keyword evidence="2" id="KW-0229">DNA integration</keyword>
<dbReference type="GO" id="GO:0003677">
    <property type="term" value="F:DNA binding"/>
    <property type="evidence" value="ECO:0007669"/>
    <property type="project" value="UniProtKB-KW"/>
</dbReference>
<dbReference type="InterPro" id="IPR011010">
    <property type="entry name" value="DNA_brk_join_enz"/>
</dbReference>
<keyword evidence="7" id="KW-1185">Reference proteome</keyword>
<dbReference type="PANTHER" id="PTHR30349:SF41">
    <property type="entry name" value="INTEGRASE_RECOMBINASE PROTEIN MJ0367-RELATED"/>
    <property type="match status" value="1"/>
</dbReference>
<dbReference type="PANTHER" id="PTHR30349">
    <property type="entry name" value="PHAGE INTEGRASE-RELATED"/>
    <property type="match status" value="1"/>
</dbReference>
<dbReference type="InterPro" id="IPR010998">
    <property type="entry name" value="Integrase_recombinase_N"/>
</dbReference>
<dbReference type="InterPro" id="IPR050090">
    <property type="entry name" value="Tyrosine_recombinase_XerCD"/>
</dbReference>
<feature type="domain" description="Tyr recombinase" evidence="5">
    <location>
        <begin position="121"/>
        <end position="313"/>
    </location>
</feature>
<dbReference type="Proteomes" id="UP000494115">
    <property type="component" value="Unassembled WGS sequence"/>
</dbReference>
<evidence type="ECO:0000313" key="6">
    <source>
        <dbReference type="EMBL" id="CAB3805415.1"/>
    </source>
</evidence>
<sequence length="314" mass="35712">MDIHARWYSEPAAAYHDWQYRHAVGANRRLFSDRSMLQHCSMFDRFYRYLVEHRATITTFTQTDLMAFLDTISEQSSAPSATTRHRYVKLIDRLCRYLVDIGIRKTNPAESWATWQVWPTTDPDLLYLDEEEDALLQARVLESADVVDGNTRQLRDRAITALLLGSGITASEARQSLANAVDLHPVRPHVHIPKRGARWERKVTIADFALPAIDRWKSHLGPATQDALLFPSPDNKPLSDWTLISIVKAQLEAIGFEGPEMGPRVLRNTYARRQLLEGRTDEDVSALLGLVSLRTVHRIRQTMPEMAEAKVSGG</sequence>
<evidence type="ECO:0000256" key="2">
    <source>
        <dbReference type="ARBA" id="ARBA00022908"/>
    </source>
</evidence>
<dbReference type="PROSITE" id="PS51898">
    <property type="entry name" value="TYR_RECOMBINASE"/>
    <property type="match status" value="1"/>
</dbReference>
<dbReference type="SUPFAM" id="SSF56349">
    <property type="entry name" value="DNA breaking-rejoining enzymes"/>
    <property type="match status" value="1"/>
</dbReference>
<dbReference type="GO" id="GO:0015074">
    <property type="term" value="P:DNA integration"/>
    <property type="evidence" value="ECO:0007669"/>
    <property type="project" value="UniProtKB-KW"/>
</dbReference>
<dbReference type="GO" id="GO:0006310">
    <property type="term" value="P:DNA recombination"/>
    <property type="evidence" value="ECO:0007669"/>
    <property type="project" value="UniProtKB-KW"/>
</dbReference>
<keyword evidence="4" id="KW-0233">DNA recombination</keyword>
<dbReference type="RefSeq" id="WP_246258036.1">
    <property type="nucleotide sequence ID" value="NZ_CADIKM010000072.1"/>
</dbReference>
<evidence type="ECO:0000259" key="5">
    <source>
        <dbReference type="PROSITE" id="PS51898"/>
    </source>
</evidence>
<name>A0A6S7BML1_9BURK</name>
<proteinExistence type="inferred from homology"/>
<dbReference type="Gene3D" id="1.10.443.10">
    <property type="entry name" value="Intergrase catalytic core"/>
    <property type="match status" value="1"/>
</dbReference>
<dbReference type="InterPro" id="IPR002104">
    <property type="entry name" value="Integrase_catalytic"/>
</dbReference>
<accession>A0A6S7BML1</accession>
<dbReference type="InterPro" id="IPR013762">
    <property type="entry name" value="Integrase-like_cat_sf"/>
</dbReference>
<dbReference type="Gene3D" id="1.10.150.130">
    <property type="match status" value="1"/>
</dbReference>
<evidence type="ECO:0000256" key="3">
    <source>
        <dbReference type="ARBA" id="ARBA00023125"/>
    </source>
</evidence>
<organism evidence="6 7">
    <name type="scientific">Pararobbsia alpina</name>
    <dbReference type="NCBI Taxonomy" id="621374"/>
    <lineage>
        <taxon>Bacteria</taxon>
        <taxon>Pseudomonadati</taxon>
        <taxon>Pseudomonadota</taxon>
        <taxon>Betaproteobacteria</taxon>
        <taxon>Burkholderiales</taxon>
        <taxon>Burkholderiaceae</taxon>
        <taxon>Pararobbsia</taxon>
    </lineage>
</organism>
<evidence type="ECO:0000313" key="7">
    <source>
        <dbReference type="Proteomes" id="UP000494115"/>
    </source>
</evidence>
<gene>
    <name evidence="6" type="primary">xerC_10</name>
    <name evidence="6" type="ORF">LMG28138_05661</name>
</gene>
<dbReference type="EMBL" id="CADIKM010000072">
    <property type="protein sequence ID" value="CAB3805415.1"/>
    <property type="molecule type" value="Genomic_DNA"/>
</dbReference>